<feature type="region of interest" description="Disordered" evidence="1">
    <location>
        <begin position="111"/>
        <end position="137"/>
    </location>
</feature>
<keyword evidence="2" id="KW-1133">Transmembrane helix</keyword>
<feature type="transmembrane region" description="Helical" evidence="2">
    <location>
        <begin position="219"/>
        <end position="236"/>
    </location>
</feature>
<proteinExistence type="predicted"/>
<keyword evidence="2" id="KW-0472">Membrane</keyword>
<reference evidence="3 4" key="1">
    <citation type="journal article" date="2019" name="Int. J. Syst. Evol. Microbiol.">
        <title>The Global Catalogue of Microorganisms (GCM) 10K type strain sequencing project: providing services to taxonomists for standard genome sequencing and annotation.</title>
        <authorList>
            <consortium name="The Broad Institute Genomics Platform"/>
            <consortium name="The Broad Institute Genome Sequencing Center for Infectious Disease"/>
            <person name="Wu L."/>
            <person name="Ma J."/>
        </authorList>
    </citation>
    <scope>NUCLEOTIDE SEQUENCE [LARGE SCALE GENOMIC DNA]</scope>
    <source>
        <strain evidence="3 4">YIM 94188</strain>
    </source>
</reference>
<evidence type="ECO:0000313" key="4">
    <source>
        <dbReference type="Proteomes" id="UP001596408"/>
    </source>
</evidence>
<feature type="transmembrane region" description="Helical" evidence="2">
    <location>
        <begin position="177"/>
        <end position="199"/>
    </location>
</feature>
<evidence type="ECO:0000256" key="1">
    <source>
        <dbReference type="SAM" id="MobiDB-lite"/>
    </source>
</evidence>
<protein>
    <submittedName>
        <fullName evidence="3">Uncharacterized protein</fullName>
    </submittedName>
</protein>
<gene>
    <name evidence="3" type="ORF">ACFQEV_00035</name>
</gene>
<keyword evidence="2" id="KW-0812">Transmembrane</keyword>
<organism evidence="3 4">
    <name type="scientific">Halopelagius fulvigenes</name>
    <dbReference type="NCBI Taxonomy" id="1198324"/>
    <lineage>
        <taxon>Archaea</taxon>
        <taxon>Methanobacteriati</taxon>
        <taxon>Methanobacteriota</taxon>
        <taxon>Stenosarchaea group</taxon>
        <taxon>Halobacteria</taxon>
        <taxon>Halobacteriales</taxon>
        <taxon>Haloferacaceae</taxon>
    </lineage>
</organism>
<feature type="compositionally biased region" description="Low complexity" evidence="1">
    <location>
        <begin position="118"/>
        <end position="137"/>
    </location>
</feature>
<evidence type="ECO:0000256" key="2">
    <source>
        <dbReference type="SAM" id="Phobius"/>
    </source>
</evidence>
<feature type="transmembrane region" description="Helical" evidence="2">
    <location>
        <begin position="154"/>
        <end position="171"/>
    </location>
</feature>
<sequence>MSLAITHFVVGATVTMLVVTFFLPRVRFPRTLMVLGGLWAMIPDLNKIVPGLGFVDAVHDSAWANVFWAHHFLDTVDPSDTTKAAVVALAAFFLVSLVAEGVGYHLRFSKPASGGGRTRTPSPSETASETRTSASSGAFAASPPFRLAYGVRQAGGLCSVVVGTGLLSFVFRTPEYTGLVVGIGLLLELSGLVVFLEGIDSDEFARLVPSWLSTATKTVLTLGSSFVVVALLVTLSDVTPLSVAYAGISVLVLLQLVRLWELPV</sequence>
<dbReference type="Proteomes" id="UP001596408">
    <property type="component" value="Unassembled WGS sequence"/>
</dbReference>
<evidence type="ECO:0000313" key="3">
    <source>
        <dbReference type="EMBL" id="MFC6823398.1"/>
    </source>
</evidence>
<dbReference type="AlphaFoldDB" id="A0ABD5TX21"/>
<keyword evidence="4" id="KW-1185">Reference proteome</keyword>
<name>A0ABD5TX21_9EURY</name>
<accession>A0ABD5TX21</accession>
<dbReference type="RefSeq" id="WP_379691824.1">
    <property type="nucleotide sequence ID" value="NZ_JBHSXH010000001.1"/>
</dbReference>
<feature type="transmembrane region" description="Helical" evidence="2">
    <location>
        <begin position="242"/>
        <end position="260"/>
    </location>
</feature>
<comment type="caution">
    <text evidence="3">The sequence shown here is derived from an EMBL/GenBank/DDBJ whole genome shotgun (WGS) entry which is preliminary data.</text>
</comment>
<feature type="transmembrane region" description="Helical" evidence="2">
    <location>
        <begin position="6"/>
        <end position="23"/>
    </location>
</feature>
<dbReference type="EMBL" id="JBHSXH010000001">
    <property type="protein sequence ID" value="MFC6823398.1"/>
    <property type="molecule type" value="Genomic_DNA"/>
</dbReference>